<keyword evidence="2" id="KW-1133">Transmembrane helix</keyword>
<feature type="region of interest" description="Disordered" evidence="1">
    <location>
        <begin position="183"/>
        <end position="207"/>
    </location>
</feature>
<proteinExistence type="predicted"/>
<sequence>MNQTSLGPKDGAQSPGSAPEATAGSGAPEPGSKTSPKYQAVLGPFTVRDLTVFGSTLLMFVGSLLPMFGGLYNLWNLNNLFFLALGIILPLVVSSLFVARRLQPGTVVRIGSLSIDQFASVVASFAVALFFLSTAGAFTVLALAGLIGSAGLLVATVLAPHLPILREDFKDRAERPAHLVARESAIPTRKPAVPKAAKPEPHAPKAEVTVRPAATIAAPEPASPAGDHDVVAAEPAVEPSVPDGHTAAAAYAEHDAQAPTPEEPRHMPAATMATPIVRGSDTGAGPATQHIGTVDQARVYQPIGATVDPATRRDESEHGADYEAFWFAVAHSRVAVDEHSGAPVFTIEPGGWVLALEDRGEEFLVQDADGKVGVLRDLSQIERG</sequence>
<comment type="caution">
    <text evidence="3">The sequence shown here is derived from an EMBL/GenBank/DDBJ whole genome shotgun (WGS) entry which is preliminary data.</text>
</comment>
<dbReference type="RefSeq" id="WP_345034733.1">
    <property type="nucleotide sequence ID" value="NZ_BAABED010000001.1"/>
</dbReference>
<accession>A0ABV5UT79</accession>
<evidence type="ECO:0000256" key="1">
    <source>
        <dbReference type="SAM" id="MobiDB-lite"/>
    </source>
</evidence>
<keyword evidence="4" id="KW-1185">Reference proteome</keyword>
<evidence type="ECO:0000256" key="2">
    <source>
        <dbReference type="SAM" id="Phobius"/>
    </source>
</evidence>
<name>A0ABV5UT79_9MICC</name>
<feature type="transmembrane region" description="Helical" evidence="2">
    <location>
        <begin position="52"/>
        <end position="74"/>
    </location>
</feature>
<feature type="transmembrane region" description="Helical" evidence="2">
    <location>
        <begin position="138"/>
        <end position="162"/>
    </location>
</feature>
<feature type="transmembrane region" description="Helical" evidence="2">
    <location>
        <begin position="80"/>
        <end position="98"/>
    </location>
</feature>
<feature type="transmembrane region" description="Helical" evidence="2">
    <location>
        <begin position="110"/>
        <end position="132"/>
    </location>
</feature>
<dbReference type="EMBL" id="JBHMBH010000029">
    <property type="protein sequence ID" value="MFB9715386.1"/>
    <property type="molecule type" value="Genomic_DNA"/>
</dbReference>
<dbReference type="Proteomes" id="UP001589536">
    <property type="component" value="Unassembled WGS sequence"/>
</dbReference>
<organism evidence="3 4">
    <name type="scientific">Arthrobacter methylotrophus</name>
    <dbReference type="NCBI Taxonomy" id="121291"/>
    <lineage>
        <taxon>Bacteria</taxon>
        <taxon>Bacillati</taxon>
        <taxon>Actinomycetota</taxon>
        <taxon>Actinomycetes</taxon>
        <taxon>Micrococcales</taxon>
        <taxon>Micrococcaceae</taxon>
        <taxon>Arthrobacter</taxon>
    </lineage>
</organism>
<evidence type="ECO:0000313" key="4">
    <source>
        <dbReference type="Proteomes" id="UP001589536"/>
    </source>
</evidence>
<gene>
    <name evidence="3" type="ORF">ACFFPI_14810</name>
</gene>
<protein>
    <submittedName>
        <fullName evidence="3">Uncharacterized protein</fullName>
    </submittedName>
</protein>
<keyword evidence="2" id="KW-0472">Membrane</keyword>
<reference evidence="3 4" key="1">
    <citation type="submission" date="2024-09" db="EMBL/GenBank/DDBJ databases">
        <authorList>
            <person name="Sun Q."/>
            <person name="Mori K."/>
        </authorList>
    </citation>
    <scope>NUCLEOTIDE SEQUENCE [LARGE SCALE GENOMIC DNA]</scope>
    <source>
        <strain evidence="3 4">JCM 13519</strain>
    </source>
</reference>
<evidence type="ECO:0000313" key="3">
    <source>
        <dbReference type="EMBL" id="MFB9715386.1"/>
    </source>
</evidence>
<keyword evidence="2" id="KW-0812">Transmembrane</keyword>
<feature type="region of interest" description="Disordered" evidence="1">
    <location>
        <begin position="1"/>
        <end position="34"/>
    </location>
</feature>